<evidence type="ECO:0000256" key="1">
    <source>
        <dbReference type="SAM" id="SignalP"/>
    </source>
</evidence>
<dbReference type="EMBL" id="GEGO01005937">
    <property type="protein sequence ID" value="JAR89467.1"/>
    <property type="molecule type" value="Transcribed_RNA"/>
</dbReference>
<feature type="signal peptide" evidence="1">
    <location>
        <begin position="1"/>
        <end position="29"/>
    </location>
</feature>
<accession>A0A147BF99</accession>
<reference evidence="2" key="1">
    <citation type="journal article" date="2018" name="PLoS Negl. Trop. Dis.">
        <title>Sialome diversity of ticks revealed by RNAseq of single tick salivary glands.</title>
        <authorList>
            <person name="Perner J."/>
            <person name="Kropackova S."/>
            <person name="Kopacek P."/>
            <person name="Ribeiro J.M."/>
        </authorList>
    </citation>
    <scope>NUCLEOTIDE SEQUENCE</scope>
    <source>
        <strain evidence="2">Siblings of single egg batch collected in Ceske Budejovice</strain>
        <tissue evidence="2">Salivary glands</tissue>
    </source>
</reference>
<protein>
    <submittedName>
        <fullName evidence="2">Putative secreted protein</fullName>
    </submittedName>
</protein>
<name>A0A147BF99_IXORI</name>
<sequence length="73" mass="8385">MQTERAGANFLAPVSVCFVCLFCNGTVEGLFPQDRVDQQRNDDTKLWTATAIYKRRWQLDNGLVAAVAHRWRQ</sequence>
<organism evidence="2">
    <name type="scientific">Ixodes ricinus</name>
    <name type="common">Common tick</name>
    <name type="synonym">Acarus ricinus</name>
    <dbReference type="NCBI Taxonomy" id="34613"/>
    <lineage>
        <taxon>Eukaryota</taxon>
        <taxon>Metazoa</taxon>
        <taxon>Ecdysozoa</taxon>
        <taxon>Arthropoda</taxon>
        <taxon>Chelicerata</taxon>
        <taxon>Arachnida</taxon>
        <taxon>Acari</taxon>
        <taxon>Parasitiformes</taxon>
        <taxon>Ixodida</taxon>
        <taxon>Ixodoidea</taxon>
        <taxon>Ixodidae</taxon>
        <taxon>Ixodinae</taxon>
        <taxon>Ixodes</taxon>
    </lineage>
</organism>
<keyword evidence="1" id="KW-0732">Signal</keyword>
<dbReference type="AlphaFoldDB" id="A0A147BF99"/>
<proteinExistence type="predicted"/>
<feature type="non-terminal residue" evidence="2">
    <location>
        <position position="73"/>
    </location>
</feature>
<evidence type="ECO:0000313" key="2">
    <source>
        <dbReference type="EMBL" id="JAR89467.1"/>
    </source>
</evidence>
<feature type="chain" id="PRO_5007542385" evidence="1">
    <location>
        <begin position="30"/>
        <end position="73"/>
    </location>
</feature>